<proteinExistence type="predicted"/>
<gene>
    <name evidence="3" type="ORF">OJ1715_A07.23</name>
    <name evidence="2" type="ORF">P0589E08.6</name>
</gene>
<dbReference type="Proteomes" id="UP000000763">
    <property type="component" value="Chromosome 7"/>
</dbReference>
<dbReference type="PANTHER" id="PTHR31111:SF133">
    <property type="entry name" value="OS07G0196600 PROTEIN"/>
    <property type="match status" value="1"/>
</dbReference>
<dbReference type="EMBL" id="AP004379">
    <property type="protein sequence ID" value="BAC83579.1"/>
    <property type="molecule type" value="Genomic_DNA"/>
</dbReference>
<evidence type="ECO:0000313" key="3">
    <source>
        <dbReference type="EMBL" id="BAD30379.1"/>
    </source>
</evidence>
<sequence length="441" mass="47420">MADHLMVDFLVLVGGDLNSEEIVWVQYLPQETRFISRLDQLAVASSMAAPPRNRTTEKAHVDDEALQRYCGAWRDMQCPHRGGGGGGDAFVVGAVYHIAEDLTDITLMDAYSGEVVRRMDGLSRPGLRVCAGGDMICVVSPGDGLLRVVDVATGDLTDLSMGCSAATGRNVSSGYTLGKVPATGEHKLLHVYAAANGSQSSEVLTITTGAGGGCQWRATRSHPPMRIEHGISRSSATVGGVVHFLSPATTSAPRDRGVECDTIAGFDLATEQWRPVLMDGPLPADQRHRGQRPNLSLAALGGRLVAVHHDYPGRTINLWSLTPNTTTWTKLHSLPIKNVLRGWEEEPTSHPAAAAEAKRGGRSKKRKKKKEEEVRWLCREKVAQPLAMVGDGRMAVWARGCEGAVRLHDPRTGACEEVAQVEKGGCVLGFYSGALAQGEEF</sequence>
<dbReference type="InterPro" id="IPR015915">
    <property type="entry name" value="Kelch-typ_b-propeller"/>
</dbReference>
<dbReference type="InterPro" id="IPR011043">
    <property type="entry name" value="Gal_Oxase/kelch_b-propeller"/>
</dbReference>
<reference evidence="4" key="3">
    <citation type="journal article" date="2005" name="Nature">
        <title>The map-based sequence of the rice genome.</title>
        <authorList>
            <consortium name="International rice genome sequencing project (IRGSP)"/>
            <person name="Matsumoto T."/>
            <person name="Wu J."/>
            <person name="Kanamori H."/>
            <person name="Katayose Y."/>
            <person name="Fujisawa M."/>
            <person name="Namiki N."/>
            <person name="Mizuno H."/>
            <person name="Yamamoto K."/>
            <person name="Antonio B.A."/>
            <person name="Baba T."/>
            <person name="Sakata K."/>
            <person name="Nagamura Y."/>
            <person name="Aoki H."/>
            <person name="Arikawa K."/>
            <person name="Arita K."/>
            <person name="Bito T."/>
            <person name="Chiden Y."/>
            <person name="Fujitsuka N."/>
            <person name="Fukunaka R."/>
            <person name="Hamada M."/>
            <person name="Harada C."/>
            <person name="Hayashi A."/>
            <person name="Hijishita S."/>
            <person name="Honda M."/>
            <person name="Hosokawa S."/>
            <person name="Ichikawa Y."/>
            <person name="Idonuma A."/>
            <person name="Iijima M."/>
            <person name="Ikeda M."/>
            <person name="Ikeno M."/>
            <person name="Ito K."/>
            <person name="Ito S."/>
            <person name="Ito T."/>
            <person name="Ito Y."/>
            <person name="Ito Y."/>
            <person name="Iwabuchi A."/>
            <person name="Kamiya K."/>
            <person name="Karasawa W."/>
            <person name="Kurita K."/>
            <person name="Katagiri S."/>
            <person name="Kikuta A."/>
            <person name="Kobayashi H."/>
            <person name="Kobayashi N."/>
            <person name="Machita K."/>
            <person name="Maehara T."/>
            <person name="Masukawa M."/>
            <person name="Mizubayashi T."/>
            <person name="Mukai Y."/>
            <person name="Nagasaki H."/>
            <person name="Nagata Y."/>
            <person name="Naito S."/>
            <person name="Nakashima M."/>
            <person name="Nakama Y."/>
            <person name="Nakamichi Y."/>
            <person name="Nakamura M."/>
            <person name="Meguro A."/>
            <person name="Negishi M."/>
            <person name="Ohta I."/>
            <person name="Ohta T."/>
            <person name="Okamoto M."/>
            <person name="Ono N."/>
            <person name="Saji S."/>
            <person name="Sakaguchi M."/>
            <person name="Sakai K."/>
            <person name="Shibata M."/>
            <person name="Shimokawa T."/>
            <person name="Song J."/>
            <person name="Takazaki Y."/>
            <person name="Terasawa K."/>
            <person name="Tsugane M."/>
            <person name="Tsuji K."/>
            <person name="Ueda S."/>
            <person name="Waki K."/>
            <person name="Yamagata H."/>
            <person name="Yamamoto M."/>
            <person name="Yamamoto S."/>
            <person name="Yamane H."/>
            <person name="Yoshiki S."/>
            <person name="Yoshihara R."/>
            <person name="Yukawa K."/>
            <person name="Zhong H."/>
            <person name="Yano M."/>
            <person name="Yuan Q."/>
            <person name="Ouyang S."/>
            <person name="Liu J."/>
            <person name="Jones K.M."/>
            <person name="Gansberger K."/>
            <person name="Moffat K."/>
            <person name="Hill J."/>
            <person name="Bera J."/>
            <person name="Fadrosh D."/>
            <person name="Jin S."/>
            <person name="Johri S."/>
            <person name="Kim M."/>
            <person name="Overton L."/>
            <person name="Reardon M."/>
            <person name="Tsitrin T."/>
            <person name="Vuong H."/>
            <person name="Weaver B."/>
            <person name="Ciecko A."/>
            <person name="Tallon L."/>
            <person name="Jackson J."/>
            <person name="Pai G."/>
            <person name="Aken S.V."/>
            <person name="Utterback T."/>
            <person name="Reidmuller S."/>
            <person name="Feldblyum T."/>
            <person name="Hsiao J."/>
            <person name="Zismann V."/>
            <person name="Iobst S."/>
            <person name="de Vazeille A.R."/>
            <person name="Buell C.R."/>
            <person name="Ying K."/>
            <person name="Li Y."/>
            <person name="Lu T."/>
            <person name="Huang Y."/>
            <person name="Zhao Q."/>
            <person name="Feng Q."/>
            <person name="Zhang L."/>
            <person name="Zhu J."/>
            <person name="Weng Q."/>
            <person name="Mu J."/>
            <person name="Lu Y."/>
            <person name="Fan D."/>
            <person name="Liu Y."/>
            <person name="Guan J."/>
            <person name="Zhang Y."/>
            <person name="Yu S."/>
            <person name="Liu X."/>
            <person name="Zhang Y."/>
            <person name="Hong G."/>
            <person name="Han B."/>
            <person name="Choisne N."/>
            <person name="Demange N."/>
            <person name="Orjeda G."/>
            <person name="Samain S."/>
            <person name="Cattolico L."/>
            <person name="Pelletier E."/>
            <person name="Couloux A."/>
            <person name="Segurens B."/>
            <person name="Wincker P."/>
            <person name="D'Hont A."/>
            <person name="Scarpelli C."/>
            <person name="Weissenbach J."/>
            <person name="Salanoubat M."/>
            <person name="Quetier F."/>
            <person name="Yu Y."/>
            <person name="Kim H.R."/>
            <person name="Rambo T."/>
            <person name="Currie J."/>
            <person name="Collura K."/>
            <person name="Luo M."/>
            <person name="Yang T."/>
            <person name="Ammiraju J.S.S."/>
            <person name="Engler F."/>
            <person name="Soderlund C."/>
            <person name="Wing R.A."/>
            <person name="Palmer L.E."/>
            <person name="de la Bastide M."/>
            <person name="Spiegel L."/>
            <person name="Nascimento L."/>
            <person name="Zutavern T."/>
            <person name="O'Shaughnessy A."/>
            <person name="Dike S."/>
            <person name="Dedhia N."/>
            <person name="Preston R."/>
            <person name="Balija V."/>
            <person name="McCombie W.R."/>
            <person name="Chow T."/>
            <person name="Chen H."/>
            <person name="Chung M."/>
            <person name="Chen C."/>
            <person name="Shaw J."/>
            <person name="Wu H."/>
            <person name="Hsiao K."/>
            <person name="Chao Y."/>
            <person name="Chu M."/>
            <person name="Cheng C."/>
            <person name="Hour A."/>
            <person name="Lee P."/>
            <person name="Lin S."/>
            <person name="Lin Y."/>
            <person name="Liou J."/>
            <person name="Liu S."/>
            <person name="Hsing Y."/>
            <person name="Raghuvanshi S."/>
            <person name="Mohanty A."/>
            <person name="Bharti A.K."/>
            <person name="Gaur A."/>
            <person name="Gupta V."/>
            <person name="Kumar D."/>
            <person name="Ravi V."/>
            <person name="Vij S."/>
            <person name="Kapur A."/>
            <person name="Khurana P."/>
            <person name="Khurana P."/>
            <person name="Khurana J.P."/>
            <person name="Tyagi A.K."/>
            <person name="Gaikwad K."/>
            <person name="Singh A."/>
            <person name="Dalal V."/>
            <person name="Srivastava S."/>
            <person name="Dixit A."/>
            <person name="Pal A.K."/>
            <person name="Ghazi I.A."/>
            <person name="Yadav M."/>
            <person name="Pandit A."/>
            <person name="Bhargava A."/>
            <person name="Sureshbabu K."/>
            <person name="Batra K."/>
            <person name="Sharma T.R."/>
            <person name="Mohapatra T."/>
            <person name="Singh N.K."/>
            <person name="Messing J."/>
            <person name="Nelson A.B."/>
            <person name="Fuks G."/>
            <person name="Kavchok S."/>
            <person name="Keizer G."/>
            <person name="Linton E."/>
            <person name="Llaca V."/>
            <person name="Song R."/>
            <person name="Tanyolac B."/>
            <person name="Young S."/>
            <person name="Ho-Il K."/>
            <person name="Hahn J.H."/>
            <person name="Sangsakoo G."/>
            <person name="Vanavichit A."/>
            <person name="de Mattos Luiz.A.T."/>
            <person name="Zimmer P.D."/>
            <person name="Malone G."/>
            <person name="Dellagostin O."/>
            <person name="de Oliveira A.C."/>
            <person name="Bevan M."/>
            <person name="Bancroft I."/>
            <person name="Minx P."/>
            <person name="Cordum H."/>
            <person name="Wilson R."/>
            <person name="Cheng Z."/>
            <person name="Jin W."/>
            <person name="Jiang J."/>
            <person name="Leong S.A."/>
            <person name="Iwama H."/>
            <person name="Gojobori T."/>
            <person name="Itoh T."/>
            <person name="Niimura Y."/>
            <person name="Fujii Y."/>
            <person name="Habara T."/>
            <person name="Sakai H."/>
            <person name="Sato Y."/>
            <person name="Wilson G."/>
            <person name="Kumar K."/>
            <person name="McCouch S."/>
            <person name="Juretic N."/>
            <person name="Hoen D."/>
            <person name="Wright S."/>
            <person name="Bruskiewich R."/>
            <person name="Bureau T."/>
            <person name="Miyao A."/>
            <person name="Hirochika H."/>
            <person name="Nishikawa T."/>
            <person name="Kadowaki K."/>
            <person name="Sugiura M."/>
            <person name="Burr B."/>
            <person name="Sasaki T."/>
        </authorList>
    </citation>
    <scope>NUCLEOTIDE SEQUENCE [LARGE SCALE GENOMIC DNA]</scope>
    <source>
        <strain evidence="4">cv. Nipponbare</strain>
    </source>
</reference>
<feature type="compositionally biased region" description="Basic residues" evidence="1">
    <location>
        <begin position="360"/>
        <end position="369"/>
    </location>
</feature>
<reference evidence="3" key="1">
    <citation type="submission" date="2001-07" db="EMBL/GenBank/DDBJ databases">
        <title>Oryza sativa nipponbare(GA3) genomic DNA, chromosome 7, BAC clone:OJ1715_A07.</title>
        <authorList>
            <person name="Sasaki T."/>
            <person name="Matsumoto T."/>
            <person name="Yamamoto K."/>
        </authorList>
    </citation>
    <scope>NUCLEOTIDE SEQUENCE</scope>
</reference>
<evidence type="ECO:0000313" key="2">
    <source>
        <dbReference type="EMBL" id="BAC83579.1"/>
    </source>
</evidence>
<dbReference type="EMBL" id="AP003848">
    <property type="protein sequence ID" value="BAD30379.1"/>
    <property type="molecule type" value="Genomic_DNA"/>
</dbReference>
<evidence type="ECO:0000313" key="4">
    <source>
        <dbReference type="Proteomes" id="UP000000763"/>
    </source>
</evidence>
<reference evidence="2" key="2">
    <citation type="submission" date="2001-11" db="EMBL/GenBank/DDBJ databases">
        <title>Oryza sativa nipponbare(GA3) genomic DNA, chromosome 7, PAC clone:P0589E08.</title>
        <authorList>
            <person name="Sasaki T."/>
            <person name="Matsumoto T."/>
            <person name="Yamamoto K."/>
        </authorList>
    </citation>
    <scope>NUCLEOTIDE SEQUENCE</scope>
</reference>
<protein>
    <submittedName>
        <fullName evidence="2">Uncharacterized protein</fullName>
    </submittedName>
</protein>
<dbReference type="SUPFAM" id="SSF50965">
    <property type="entry name" value="Galactose oxidase, central domain"/>
    <property type="match status" value="1"/>
</dbReference>
<dbReference type="Gene3D" id="2.120.10.80">
    <property type="entry name" value="Kelch-type beta propeller"/>
    <property type="match status" value="1"/>
</dbReference>
<dbReference type="PANTHER" id="PTHR31111">
    <property type="entry name" value="BNAA05G37150D PROTEIN-RELATED"/>
    <property type="match status" value="1"/>
</dbReference>
<feature type="region of interest" description="Disordered" evidence="1">
    <location>
        <begin position="345"/>
        <end position="370"/>
    </location>
</feature>
<name>Q6ZDP4_ORYSJ</name>
<organism evidence="2 4">
    <name type="scientific">Oryza sativa subsp. japonica</name>
    <name type="common">Rice</name>
    <dbReference type="NCBI Taxonomy" id="39947"/>
    <lineage>
        <taxon>Eukaryota</taxon>
        <taxon>Viridiplantae</taxon>
        <taxon>Streptophyta</taxon>
        <taxon>Embryophyta</taxon>
        <taxon>Tracheophyta</taxon>
        <taxon>Spermatophyta</taxon>
        <taxon>Magnoliopsida</taxon>
        <taxon>Liliopsida</taxon>
        <taxon>Poales</taxon>
        <taxon>Poaceae</taxon>
        <taxon>BOP clade</taxon>
        <taxon>Oryzoideae</taxon>
        <taxon>Oryzeae</taxon>
        <taxon>Oryzinae</taxon>
        <taxon>Oryza</taxon>
        <taxon>Oryza sativa</taxon>
    </lineage>
</organism>
<reference evidence="4" key="4">
    <citation type="journal article" date="2008" name="Nucleic Acids Res.">
        <title>The rice annotation project database (RAP-DB): 2008 update.</title>
        <authorList>
            <consortium name="The rice annotation project (RAP)"/>
        </authorList>
    </citation>
    <scope>GENOME REANNOTATION</scope>
    <source>
        <strain evidence="4">cv. Nipponbare</strain>
    </source>
</reference>
<accession>Q6ZDP4</accession>
<evidence type="ECO:0000256" key="1">
    <source>
        <dbReference type="SAM" id="MobiDB-lite"/>
    </source>
</evidence>
<dbReference type="AlphaFoldDB" id="Q6ZDP4"/>